<accession>A0A8X7T3W0</accession>
<evidence type="ECO:0000256" key="1">
    <source>
        <dbReference type="SAM" id="MobiDB-lite"/>
    </source>
</evidence>
<protein>
    <submittedName>
        <fullName evidence="2">Uncharacterized protein</fullName>
    </submittedName>
</protein>
<feature type="compositionally biased region" description="Acidic residues" evidence="1">
    <location>
        <begin position="89"/>
        <end position="102"/>
    </location>
</feature>
<dbReference type="EMBL" id="LWDG02000226">
    <property type="protein sequence ID" value="KAE8267464.1"/>
    <property type="molecule type" value="Genomic_DNA"/>
</dbReference>
<dbReference type="InterPro" id="IPR032675">
    <property type="entry name" value="LRR_dom_sf"/>
</dbReference>
<comment type="caution">
    <text evidence="2">The sequence shown here is derived from an EMBL/GenBank/DDBJ whole genome shotgun (WGS) entry which is preliminary data.</text>
</comment>
<reference evidence="2" key="2">
    <citation type="journal article" date="2019" name="IMA Fungus">
        <title>Genome sequencing and comparison of five Tilletia species to identify candidate genes for the detection of regulated species infecting wheat.</title>
        <authorList>
            <person name="Nguyen H.D.T."/>
            <person name="Sultana T."/>
            <person name="Kesanakurti P."/>
            <person name="Hambleton S."/>
        </authorList>
    </citation>
    <scope>NUCLEOTIDE SEQUENCE</scope>
    <source>
        <strain evidence="2">DAOMC 236422</strain>
    </source>
</reference>
<feature type="region of interest" description="Disordered" evidence="1">
    <location>
        <begin position="80"/>
        <end position="144"/>
    </location>
</feature>
<keyword evidence="3" id="KW-1185">Reference proteome</keyword>
<feature type="region of interest" description="Disordered" evidence="1">
    <location>
        <begin position="190"/>
        <end position="219"/>
    </location>
</feature>
<dbReference type="Proteomes" id="UP000078113">
    <property type="component" value="Unassembled WGS sequence"/>
</dbReference>
<proteinExistence type="predicted"/>
<name>A0A8X7T3W0_9BASI</name>
<gene>
    <name evidence="2" type="ORF">A4X09_0g4883</name>
</gene>
<sequence length="663" mass="73584">MKNFYPAERQLHWAELRDLFTLMAAQLGSTYSRVPAFDITIADADAQAMTDSLSASSDLVGNVVALRIIPQFVLSTSGAVQTDSSEQLSGDEVDSDGTDGDGDASGSSSELDVEETDEVQDIESEEEQQDSEIEDPYAIPSGSSNSIEDFYSATLKLIAVSVRLLEERMIELESTVSEGDSEVESDVNMLDNLDLTDSATVSDDTGDDSDGDSDSASIDPEIAAERRAEAWSNDWDTLSAFVTNVQKESTRLSKPGLLVFHYGCKQSDYEKSRGWEHEVPASFWVALGDSAAATLLDLAISPPPDDHRYSRVLEFEFAKLRSFNITHECDESVQILGTFLDAHTGLEDLTLDTMDSRSLGDTLRQTFPRLRRLHTSKYIPRRPQQTLDFVQRHPELSSLTGARLVNVAARHKPAANTKLFPNLRYLSTSSTKVLSPYARRGGRPCHLRIMNEDDVSDELRIHDLAEDSWLSRNLETAKAITCLEISQHIHSSEFLPHLHSAFTSDFLPNLTELCISFEKEDKSYIGQDLDLEEDVGRILEALVPARSLQVLRLCDQSVPFDHKEILVGNIFPPALELFGWLEPPLQRPQYFRFLPDSSSKPSSEAKSAGKKTESVGKRGRLEWIPSCFRAKVTSEGVWERPLDGSRAGTILDHTGDKPTTVLS</sequence>
<reference evidence="2" key="1">
    <citation type="submission" date="2016-04" db="EMBL/GenBank/DDBJ databases">
        <authorList>
            <person name="Nguyen H.D."/>
            <person name="Samba Siva P."/>
            <person name="Cullis J."/>
            <person name="Levesque C.A."/>
            <person name="Hambleton S."/>
        </authorList>
    </citation>
    <scope>NUCLEOTIDE SEQUENCE</scope>
    <source>
        <strain evidence="2">DAOMC 236422</strain>
    </source>
</reference>
<feature type="region of interest" description="Disordered" evidence="1">
    <location>
        <begin position="642"/>
        <end position="663"/>
    </location>
</feature>
<dbReference type="AlphaFoldDB" id="A0A8X7T3W0"/>
<evidence type="ECO:0000313" key="3">
    <source>
        <dbReference type="Proteomes" id="UP000078113"/>
    </source>
</evidence>
<feature type="compositionally biased region" description="Acidic residues" evidence="1">
    <location>
        <begin position="204"/>
        <end position="213"/>
    </location>
</feature>
<organism evidence="2 3">
    <name type="scientific">Tilletia walkeri</name>
    <dbReference type="NCBI Taxonomy" id="117179"/>
    <lineage>
        <taxon>Eukaryota</taxon>
        <taxon>Fungi</taxon>
        <taxon>Dikarya</taxon>
        <taxon>Basidiomycota</taxon>
        <taxon>Ustilaginomycotina</taxon>
        <taxon>Exobasidiomycetes</taxon>
        <taxon>Tilletiales</taxon>
        <taxon>Tilletiaceae</taxon>
        <taxon>Tilletia</taxon>
    </lineage>
</organism>
<evidence type="ECO:0000313" key="2">
    <source>
        <dbReference type="EMBL" id="KAE8267464.1"/>
    </source>
</evidence>
<feature type="compositionally biased region" description="Acidic residues" evidence="1">
    <location>
        <begin position="111"/>
        <end position="135"/>
    </location>
</feature>
<dbReference type="Gene3D" id="3.80.10.10">
    <property type="entry name" value="Ribonuclease Inhibitor"/>
    <property type="match status" value="1"/>
</dbReference>